<evidence type="ECO:0000313" key="3">
    <source>
        <dbReference type="Proteomes" id="UP000570517"/>
    </source>
</evidence>
<protein>
    <recommendedName>
        <fullName evidence="1">A-factor biosynthesis hotdog domain-containing protein</fullName>
    </recommendedName>
</protein>
<evidence type="ECO:0000259" key="1">
    <source>
        <dbReference type="Pfam" id="PF03756"/>
    </source>
</evidence>
<dbReference type="InterPro" id="IPR005509">
    <property type="entry name" value="AfsA_hotdog_dom"/>
</dbReference>
<accession>A0A850PVV4</accession>
<dbReference type="EMBL" id="JABFYL010000041">
    <property type="protein sequence ID" value="NVN52104.1"/>
    <property type="molecule type" value="Genomic_DNA"/>
</dbReference>
<dbReference type="Pfam" id="PF03756">
    <property type="entry name" value="AfsA"/>
    <property type="match status" value="1"/>
</dbReference>
<evidence type="ECO:0000313" key="2">
    <source>
        <dbReference type="EMBL" id="NVN52104.1"/>
    </source>
</evidence>
<reference evidence="2 3" key="1">
    <citation type="submission" date="2020-05" db="EMBL/GenBank/DDBJ databases">
        <title>Draft genome sequence of Mycobacterium hippocampi DL, isolated from European seabass, Dicentrarchus labrax, reared in fish farms.</title>
        <authorList>
            <person name="Stathopoulou P."/>
            <person name="Asimakis E."/>
            <person name="Tzokas K."/>
            <person name="Batargias C."/>
            <person name="Tsiamis G."/>
        </authorList>
    </citation>
    <scope>NUCLEOTIDE SEQUENCE [LARGE SCALE GENOMIC DNA]</scope>
    <source>
        <strain evidence="2 3">DL</strain>
    </source>
</reference>
<keyword evidence="3" id="KW-1185">Reference proteome</keyword>
<proteinExistence type="predicted"/>
<dbReference type="AlphaFoldDB" id="A0A850PVV4"/>
<gene>
    <name evidence="2" type="ORF">HLY00_771</name>
</gene>
<dbReference type="Proteomes" id="UP000570517">
    <property type="component" value="Unassembled WGS sequence"/>
</dbReference>
<name>A0A850PVV4_9MYCO</name>
<sequence>MHALAPSTPRAITGRTIDALHPALNGGACRGFIRVDPHDPVFFDHPLDHVPGMLLVVAGLELAEHAAMLRPANVNFGLTFTKFCELDAPVEVRATRENGGNTLEFAQSGRSIARGLLSRRRSALPAELAPVPAFGNGSIPRELVHRADPGNVAVGPLTVDTGRVWVRVHEQAAIGGIPPRASAVASIIEAARQFVIAILHVWGQQPMGTKMIFVGLTADVPTTVPQAHMTRALSWQPTPPEQTRKLHIDVHAVGDRAIKVGSIVIASRCADEVEYAQLRAG</sequence>
<organism evidence="2 3">
    <name type="scientific">Mycolicibacterium hippocampi</name>
    <dbReference type="NCBI Taxonomy" id="659824"/>
    <lineage>
        <taxon>Bacteria</taxon>
        <taxon>Bacillati</taxon>
        <taxon>Actinomycetota</taxon>
        <taxon>Actinomycetes</taxon>
        <taxon>Mycobacteriales</taxon>
        <taxon>Mycobacteriaceae</taxon>
        <taxon>Mycolicibacterium</taxon>
    </lineage>
</organism>
<dbReference type="RefSeq" id="WP_256736244.1">
    <property type="nucleotide sequence ID" value="NZ_JABFYL010000041.1"/>
</dbReference>
<comment type="caution">
    <text evidence="2">The sequence shown here is derived from an EMBL/GenBank/DDBJ whole genome shotgun (WGS) entry which is preliminary data.</text>
</comment>
<feature type="domain" description="A-factor biosynthesis hotdog" evidence="1">
    <location>
        <begin position="27"/>
        <end position="94"/>
    </location>
</feature>